<evidence type="ECO:0000313" key="2">
    <source>
        <dbReference type="EMBL" id="SUZ56757.1"/>
    </source>
</evidence>
<keyword evidence="1" id="KW-1133">Transmembrane helix</keyword>
<reference evidence="2" key="1">
    <citation type="submission" date="2018-05" db="EMBL/GenBank/DDBJ databases">
        <authorList>
            <person name="Lanie J.A."/>
            <person name="Ng W.-L."/>
            <person name="Kazmierczak K.M."/>
            <person name="Andrzejewski T.M."/>
            <person name="Davidsen T.M."/>
            <person name="Wayne K.J."/>
            <person name="Tettelin H."/>
            <person name="Glass J.I."/>
            <person name="Rusch D."/>
            <person name="Podicherti R."/>
            <person name="Tsui H.-C.T."/>
            <person name="Winkler M.E."/>
        </authorList>
    </citation>
    <scope>NUCLEOTIDE SEQUENCE</scope>
</reference>
<organism evidence="2">
    <name type="scientific">marine metagenome</name>
    <dbReference type="NCBI Taxonomy" id="408172"/>
    <lineage>
        <taxon>unclassified sequences</taxon>
        <taxon>metagenomes</taxon>
        <taxon>ecological metagenomes</taxon>
    </lineage>
</organism>
<protein>
    <submittedName>
        <fullName evidence="2">Uncharacterized protein</fullName>
    </submittedName>
</protein>
<gene>
    <name evidence="2" type="ORF">METZ01_LOCUS9611</name>
</gene>
<keyword evidence="1" id="KW-0472">Membrane</keyword>
<evidence type="ECO:0000256" key="1">
    <source>
        <dbReference type="SAM" id="Phobius"/>
    </source>
</evidence>
<keyword evidence="1" id="KW-0812">Transmembrane</keyword>
<feature type="transmembrane region" description="Helical" evidence="1">
    <location>
        <begin position="62"/>
        <end position="82"/>
    </location>
</feature>
<dbReference type="EMBL" id="UINC01000521">
    <property type="protein sequence ID" value="SUZ56757.1"/>
    <property type="molecule type" value="Genomic_DNA"/>
</dbReference>
<name>A0A381NQE5_9ZZZZ</name>
<proteinExistence type="predicted"/>
<accession>A0A381NQE5</accession>
<feature type="transmembrane region" description="Helical" evidence="1">
    <location>
        <begin position="6"/>
        <end position="25"/>
    </location>
</feature>
<dbReference type="AlphaFoldDB" id="A0A381NQE5"/>
<sequence length="86" mass="9382">MGYPDLGVAVQLISLAAFKLIYVPLRANAIYYNWVQHRIRLVQAALPGNLIQQKSTLTKLGGTSYTAPLMIVALLFILTSLLPTPG</sequence>